<sequence length="64" mass="7409">MRISMILKLMCVIFLLLSVLNGISVYFLQKDIKQERLSLQKQSEFKQLGIDLANASDYLTNERS</sequence>
<name>A0ABX1Z6F8_9BACL</name>
<dbReference type="EMBL" id="WHOC01000136">
    <property type="protein sequence ID" value="NOU88867.1"/>
    <property type="molecule type" value="Genomic_DNA"/>
</dbReference>
<keyword evidence="1" id="KW-1133">Transmembrane helix</keyword>
<keyword evidence="1" id="KW-0472">Membrane</keyword>
<dbReference type="RefSeq" id="WP_171691851.1">
    <property type="nucleotide sequence ID" value="NZ_WHOC01000136.1"/>
</dbReference>
<evidence type="ECO:0000256" key="1">
    <source>
        <dbReference type="SAM" id="Phobius"/>
    </source>
</evidence>
<comment type="caution">
    <text evidence="2">The sequence shown here is derived from an EMBL/GenBank/DDBJ whole genome shotgun (WGS) entry which is preliminary data.</text>
</comment>
<evidence type="ECO:0000313" key="3">
    <source>
        <dbReference type="Proteomes" id="UP000658690"/>
    </source>
</evidence>
<protein>
    <recommendedName>
        <fullName evidence="4">Methyl-accepting chemotaxis protein</fullName>
    </recommendedName>
</protein>
<gene>
    <name evidence="2" type="ORF">GC102_24415</name>
</gene>
<keyword evidence="1" id="KW-0812">Transmembrane</keyword>
<evidence type="ECO:0008006" key="4">
    <source>
        <dbReference type="Google" id="ProtNLM"/>
    </source>
</evidence>
<accession>A0ABX1Z6F8</accession>
<feature type="transmembrane region" description="Helical" evidence="1">
    <location>
        <begin position="6"/>
        <end position="28"/>
    </location>
</feature>
<dbReference type="Proteomes" id="UP000658690">
    <property type="component" value="Unassembled WGS sequence"/>
</dbReference>
<evidence type="ECO:0000313" key="2">
    <source>
        <dbReference type="EMBL" id="NOU88867.1"/>
    </source>
</evidence>
<reference evidence="2 3" key="1">
    <citation type="submission" date="2019-10" db="EMBL/GenBank/DDBJ databases">
        <title>Description of Paenibacillus choica sp. nov.</title>
        <authorList>
            <person name="Carlier A."/>
            <person name="Qi S."/>
        </authorList>
    </citation>
    <scope>NUCLEOTIDE SEQUENCE [LARGE SCALE GENOMIC DNA]</scope>
    <source>
        <strain evidence="2 3">LMG 31460</strain>
    </source>
</reference>
<proteinExistence type="predicted"/>
<keyword evidence="3" id="KW-1185">Reference proteome</keyword>
<organism evidence="2 3">
    <name type="scientific">Paenibacillus germinis</name>
    <dbReference type="NCBI Taxonomy" id="2654979"/>
    <lineage>
        <taxon>Bacteria</taxon>
        <taxon>Bacillati</taxon>
        <taxon>Bacillota</taxon>
        <taxon>Bacilli</taxon>
        <taxon>Bacillales</taxon>
        <taxon>Paenibacillaceae</taxon>
        <taxon>Paenibacillus</taxon>
    </lineage>
</organism>